<dbReference type="InterPro" id="IPR036388">
    <property type="entry name" value="WH-like_DNA-bd_sf"/>
</dbReference>
<keyword evidence="6" id="KW-1185">Reference proteome</keyword>
<dbReference type="Pfam" id="PF00392">
    <property type="entry name" value="GntR"/>
    <property type="match status" value="1"/>
</dbReference>
<dbReference type="PRINTS" id="PR00035">
    <property type="entry name" value="HTHGNTR"/>
</dbReference>
<dbReference type="Pfam" id="PF07702">
    <property type="entry name" value="UTRA"/>
    <property type="match status" value="1"/>
</dbReference>
<evidence type="ECO:0000256" key="1">
    <source>
        <dbReference type="ARBA" id="ARBA00023015"/>
    </source>
</evidence>
<dbReference type="SUPFAM" id="SSF64288">
    <property type="entry name" value="Chorismate lyase-like"/>
    <property type="match status" value="1"/>
</dbReference>
<dbReference type="InterPro" id="IPR028978">
    <property type="entry name" value="Chorismate_lyase_/UTRA_dom_sf"/>
</dbReference>
<name>A0ABP2E4T4_YERBE</name>
<evidence type="ECO:0000256" key="2">
    <source>
        <dbReference type="ARBA" id="ARBA00023125"/>
    </source>
</evidence>
<dbReference type="PANTHER" id="PTHR44846:SF16">
    <property type="entry name" value="TRANSCRIPTIONAL REGULATOR PHNF-RELATED"/>
    <property type="match status" value="1"/>
</dbReference>
<protein>
    <submittedName>
        <fullName evidence="5">Transcriptional regulator phnF</fullName>
    </submittedName>
</protein>
<gene>
    <name evidence="5" type="ORF">yberc0001_8270</name>
</gene>
<sequence length="252" mass="28893">MVIVLREDISAMHLSRPPTSFPTRYQQIAAQLEQELRGNYRCGDYLPPEQQLADHYQVNRHTLRRAVDQLVERGWLQRRQGIGILVLMRPYDYPLHANARFSQNLLDQGSDPTSERLLAVLRPCVEHVAKALSLEEGAQVIHLRTLRRVNGVPVCVIDHYLPDLTWWPALQQFNSGSLHQFISQHLQQPLSRSQTRISARRAQAKESRLLEIATHAPLLCVRTLNICVASQQVAEYSVSLTRADMIELTMEH</sequence>
<dbReference type="InterPro" id="IPR011663">
    <property type="entry name" value="UTRA"/>
</dbReference>
<dbReference type="CDD" id="cd07377">
    <property type="entry name" value="WHTH_GntR"/>
    <property type="match status" value="1"/>
</dbReference>
<feature type="domain" description="HTH gntR-type" evidence="4">
    <location>
        <begin position="22"/>
        <end position="89"/>
    </location>
</feature>
<dbReference type="NCBIfam" id="TIGR02325">
    <property type="entry name" value="C_P_lyase_phnF"/>
    <property type="match status" value="1"/>
</dbReference>
<dbReference type="NCBIfam" id="NF007486">
    <property type="entry name" value="PRK10079.1"/>
    <property type="match status" value="1"/>
</dbReference>
<dbReference type="SMART" id="SM00345">
    <property type="entry name" value="HTH_GNTR"/>
    <property type="match status" value="1"/>
</dbReference>
<evidence type="ECO:0000313" key="6">
    <source>
        <dbReference type="Proteomes" id="UP000010319"/>
    </source>
</evidence>
<keyword evidence="1" id="KW-0805">Transcription regulation</keyword>
<dbReference type="Gene3D" id="3.40.1410.10">
    <property type="entry name" value="Chorismate lyase-like"/>
    <property type="match status" value="1"/>
</dbReference>
<dbReference type="SUPFAM" id="SSF46785">
    <property type="entry name" value="Winged helix' DNA-binding domain"/>
    <property type="match status" value="1"/>
</dbReference>
<dbReference type="InterPro" id="IPR036390">
    <property type="entry name" value="WH_DNA-bd_sf"/>
</dbReference>
<reference evidence="5" key="1">
    <citation type="submission" date="2008-12" db="EMBL/GenBank/DDBJ databases">
        <title>Annotation of the Yersinia bercovieri ATCC 43970 genome.</title>
        <authorList>
            <person name="Read T.D."/>
            <person name="Akmal A."/>
            <person name="Bishop-Lilly K."/>
            <person name="Chen P.E."/>
            <person name="Cook C."/>
            <person name="Kiley M.P."/>
            <person name="Lentz S."/>
            <person name="Mateczun A."/>
            <person name="Nagarajan N."/>
            <person name="Nolan N."/>
            <person name="Osborne B.I."/>
            <person name="Pop M."/>
            <person name="Sozhamannan S."/>
            <person name="Stewart A.C."/>
            <person name="Sulakvelidze A."/>
            <person name="Thomason B."/>
            <person name="Willner K."/>
            <person name="Zwick M.E."/>
        </authorList>
    </citation>
    <scope>NUCLEOTIDE SEQUENCE [LARGE SCALE GENOMIC DNA]</scope>
    <source>
        <strain evidence="5">ATCC 43970</strain>
    </source>
</reference>
<proteinExistence type="predicted"/>
<dbReference type="SMART" id="SM00866">
    <property type="entry name" value="UTRA"/>
    <property type="match status" value="1"/>
</dbReference>
<keyword evidence="2" id="KW-0238">DNA-binding</keyword>
<dbReference type="EMBL" id="AALC02000010">
    <property type="protein sequence ID" value="EEQ07532.1"/>
    <property type="molecule type" value="Genomic_DNA"/>
</dbReference>
<evidence type="ECO:0000259" key="4">
    <source>
        <dbReference type="PROSITE" id="PS50949"/>
    </source>
</evidence>
<dbReference type="PANTHER" id="PTHR44846">
    <property type="entry name" value="MANNOSYL-D-GLYCERATE TRANSPORT/METABOLISM SYSTEM REPRESSOR MNGR-RELATED"/>
    <property type="match status" value="1"/>
</dbReference>
<dbReference type="Gene3D" id="1.10.10.10">
    <property type="entry name" value="Winged helix-like DNA-binding domain superfamily/Winged helix DNA-binding domain"/>
    <property type="match status" value="1"/>
</dbReference>
<evidence type="ECO:0000313" key="5">
    <source>
        <dbReference type="EMBL" id="EEQ07532.1"/>
    </source>
</evidence>
<dbReference type="InterPro" id="IPR012702">
    <property type="entry name" value="CP_lyase_PhnF"/>
</dbReference>
<dbReference type="Proteomes" id="UP000010319">
    <property type="component" value="Unassembled WGS sequence"/>
</dbReference>
<keyword evidence="3" id="KW-0804">Transcription</keyword>
<evidence type="ECO:0000256" key="3">
    <source>
        <dbReference type="ARBA" id="ARBA00023163"/>
    </source>
</evidence>
<dbReference type="PROSITE" id="PS50949">
    <property type="entry name" value="HTH_GNTR"/>
    <property type="match status" value="1"/>
</dbReference>
<comment type="caution">
    <text evidence="5">The sequence shown here is derived from an EMBL/GenBank/DDBJ whole genome shotgun (WGS) entry which is preliminary data.</text>
</comment>
<dbReference type="InterPro" id="IPR000524">
    <property type="entry name" value="Tscrpt_reg_HTH_GntR"/>
</dbReference>
<organism evidence="5 6">
    <name type="scientific">Yersinia bercovieri ATCC 43970</name>
    <dbReference type="NCBI Taxonomy" id="349968"/>
    <lineage>
        <taxon>Bacteria</taxon>
        <taxon>Pseudomonadati</taxon>
        <taxon>Pseudomonadota</taxon>
        <taxon>Gammaproteobacteria</taxon>
        <taxon>Enterobacterales</taxon>
        <taxon>Yersiniaceae</taxon>
        <taxon>Yersinia</taxon>
    </lineage>
</organism>
<accession>A0ABP2E4T4</accession>
<dbReference type="InterPro" id="IPR050679">
    <property type="entry name" value="Bact_HTH_transcr_reg"/>
</dbReference>